<dbReference type="Pfam" id="PF04011">
    <property type="entry name" value="LemA"/>
    <property type="match status" value="1"/>
</dbReference>
<sequence length="188" mass="21081">MAAVAGVLGVALLLVLLWALVSYNRFVRQRTLVEESWGDIDVELTRRWDLVPRLVETVKGYAAHEREVLDLLVRAREAAAAHREEPPTRRAAYEETVGRALDDVLVRVEDYPDLKASASFLALQRELTLTEDRIAAARRFYNGNVRAYNTRIATVPSNLIASIGGFERRDFFELRDPAYAAAPEVGLG</sequence>
<evidence type="ECO:0000313" key="7">
    <source>
        <dbReference type="Proteomes" id="UP000473325"/>
    </source>
</evidence>
<organism evidence="6 7">
    <name type="scientific">Nocardioides flavescens</name>
    <dbReference type="NCBI Taxonomy" id="2691959"/>
    <lineage>
        <taxon>Bacteria</taxon>
        <taxon>Bacillati</taxon>
        <taxon>Actinomycetota</taxon>
        <taxon>Actinomycetes</taxon>
        <taxon>Propionibacteriales</taxon>
        <taxon>Nocardioidaceae</taxon>
        <taxon>Nocardioides</taxon>
    </lineage>
</organism>
<evidence type="ECO:0000256" key="5">
    <source>
        <dbReference type="ARBA" id="ARBA00023136"/>
    </source>
</evidence>
<dbReference type="SUPFAM" id="SSF140478">
    <property type="entry name" value="LemA-like"/>
    <property type="match status" value="1"/>
</dbReference>
<comment type="caution">
    <text evidence="6">The sequence shown here is derived from an EMBL/GenBank/DDBJ whole genome shotgun (WGS) entry which is preliminary data.</text>
</comment>
<evidence type="ECO:0000256" key="3">
    <source>
        <dbReference type="ARBA" id="ARBA00022692"/>
    </source>
</evidence>
<keyword evidence="3" id="KW-0812">Transmembrane</keyword>
<name>A0A6L7EQ11_9ACTN</name>
<evidence type="ECO:0000256" key="1">
    <source>
        <dbReference type="ARBA" id="ARBA00004167"/>
    </source>
</evidence>
<evidence type="ECO:0000313" key="6">
    <source>
        <dbReference type="EMBL" id="MXG88690.1"/>
    </source>
</evidence>
<comment type="subcellular location">
    <subcellularLocation>
        <location evidence="1">Membrane</location>
        <topology evidence="1">Single-pass membrane protein</topology>
    </subcellularLocation>
</comment>
<dbReference type="Gene3D" id="1.20.1440.20">
    <property type="entry name" value="LemA-like domain"/>
    <property type="match status" value="1"/>
</dbReference>
<dbReference type="RefSeq" id="WP_160875345.1">
    <property type="nucleotide sequence ID" value="NZ_WUEK01000002.1"/>
</dbReference>
<accession>A0A6L7EQ11</accession>
<dbReference type="InterPro" id="IPR007156">
    <property type="entry name" value="MamQ_LemA"/>
</dbReference>
<dbReference type="PANTHER" id="PTHR34478:SF1">
    <property type="entry name" value="PROTEIN LEMA"/>
    <property type="match status" value="1"/>
</dbReference>
<dbReference type="GO" id="GO:0016020">
    <property type="term" value="C:membrane"/>
    <property type="evidence" value="ECO:0007669"/>
    <property type="project" value="UniProtKB-SubCell"/>
</dbReference>
<dbReference type="AlphaFoldDB" id="A0A6L7EQ11"/>
<dbReference type="InterPro" id="IPR023353">
    <property type="entry name" value="LemA-like_dom_sf"/>
</dbReference>
<evidence type="ECO:0000256" key="4">
    <source>
        <dbReference type="ARBA" id="ARBA00022989"/>
    </source>
</evidence>
<dbReference type="PANTHER" id="PTHR34478">
    <property type="entry name" value="PROTEIN LEMA"/>
    <property type="match status" value="1"/>
</dbReference>
<evidence type="ECO:0000256" key="2">
    <source>
        <dbReference type="ARBA" id="ARBA00008854"/>
    </source>
</evidence>
<gene>
    <name evidence="6" type="ORF">GRQ65_03905</name>
</gene>
<keyword evidence="5" id="KW-0472">Membrane</keyword>
<proteinExistence type="inferred from homology"/>
<protein>
    <submittedName>
        <fullName evidence="6">LemA family protein</fullName>
    </submittedName>
</protein>
<keyword evidence="7" id="KW-1185">Reference proteome</keyword>
<dbReference type="Proteomes" id="UP000473325">
    <property type="component" value="Unassembled WGS sequence"/>
</dbReference>
<reference evidence="6 7" key="1">
    <citation type="submission" date="2019-12" db="EMBL/GenBank/DDBJ databases">
        <authorList>
            <person name="Kun Z."/>
        </authorList>
    </citation>
    <scope>NUCLEOTIDE SEQUENCE [LARGE SCALE GENOMIC DNA]</scope>
    <source>
        <strain evidence="6 7">YIM 123512</strain>
    </source>
</reference>
<dbReference type="EMBL" id="WUEK01000002">
    <property type="protein sequence ID" value="MXG88690.1"/>
    <property type="molecule type" value="Genomic_DNA"/>
</dbReference>
<comment type="similarity">
    <text evidence="2">Belongs to the LemA family.</text>
</comment>
<keyword evidence="4" id="KW-1133">Transmembrane helix</keyword>